<dbReference type="InterPro" id="IPR054350">
    <property type="entry name" value="PurT/PurK_preATP-grasp"/>
</dbReference>
<feature type="binding site" evidence="6">
    <location>
        <position position="110"/>
    </location>
    <ligand>
        <name>ATP</name>
        <dbReference type="ChEBI" id="CHEBI:30616"/>
    </ligand>
</feature>
<dbReference type="Gene3D" id="3.30.1490.20">
    <property type="entry name" value="ATP-grasp fold, A domain"/>
    <property type="match status" value="1"/>
</dbReference>
<evidence type="ECO:0000256" key="1">
    <source>
        <dbReference type="ARBA" id="ARBA00022741"/>
    </source>
</evidence>
<dbReference type="UniPathway" id="UPA00074">
    <property type="reaction ID" value="UER00942"/>
</dbReference>
<dbReference type="AlphaFoldDB" id="A0A251XB27"/>
<dbReference type="NCBIfam" id="NF004679">
    <property type="entry name" value="PRK06019.1-5"/>
    <property type="match status" value="1"/>
</dbReference>
<keyword evidence="6 7" id="KW-0436">Ligase</keyword>
<dbReference type="Pfam" id="PF22660">
    <property type="entry name" value="RS_preATP-grasp-like"/>
    <property type="match status" value="1"/>
</dbReference>
<dbReference type="EMBL" id="MSLT01000006">
    <property type="protein sequence ID" value="OUD15498.1"/>
    <property type="molecule type" value="Genomic_DNA"/>
</dbReference>
<dbReference type="PROSITE" id="PS50975">
    <property type="entry name" value="ATP_GRASP"/>
    <property type="match status" value="1"/>
</dbReference>
<evidence type="ECO:0000256" key="5">
    <source>
        <dbReference type="ARBA" id="ARBA00023239"/>
    </source>
</evidence>
<dbReference type="PANTHER" id="PTHR11609:SF5">
    <property type="entry name" value="PHOSPHORIBOSYLAMINOIMIDAZOLE CARBOXYLASE"/>
    <property type="match status" value="1"/>
</dbReference>
<comment type="function">
    <text evidence="7">Catalyzes the ATP-dependent conversion of 5-aminoimidazole ribonucleotide (AIR) and HCO(3)- to N5-carboxyaminoimidazole ribonucleotide (N5-CAIR).</text>
</comment>
<dbReference type="InterPro" id="IPR013815">
    <property type="entry name" value="ATP_grasp_subdomain_1"/>
</dbReference>
<dbReference type="OrthoDB" id="9804625at2"/>
<dbReference type="Proteomes" id="UP000194798">
    <property type="component" value="Unassembled WGS sequence"/>
</dbReference>
<dbReference type="InterPro" id="IPR003135">
    <property type="entry name" value="ATP-grasp_carboxylate-amine"/>
</dbReference>
<accession>A0A251XB27</accession>
<evidence type="ECO:0000256" key="7">
    <source>
        <dbReference type="RuleBase" id="RU361200"/>
    </source>
</evidence>
<dbReference type="FunFam" id="3.30.470.20:FF:000037">
    <property type="entry name" value="Phosphoribosylaminoimidazole carboxylase, chloroplastic"/>
    <property type="match status" value="1"/>
</dbReference>
<gene>
    <name evidence="6 7" type="primary">purK</name>
    <name evidence="9" type="ORF">TPSD3_02965</name>
</gene>
<dbReference type="Gene3D" id="3.30.470.20">
    <property type="entry name" value="ATP-grasp fold, B domain"/>
    <property type="match status" value="1"/>
</dbReference>
<organism evidence="9 10">
    <name type="scientific">Thioflexithrix psekupsensis</name>
    <dbReference type="NCBI Taxonomy" id="1570016"/>
    <lineage>
        <taxon>Bacteria</taxon>
        <taxon>Pseudomonadati</taxon>
        <taxon>Pseudomonadota</taxon>
        <taxon>Gammaproteobacteria</taxon>
        <taxon>Thiotrichales</taxon>
        <taxon>Thioflexithrix</taxon>
    </lineage>
</organism>
<dbReference type="GO" id="GO:0046872">
    <property type="term" value="F:metal ion binding"/>
    <property type="evidence" value="ECO:0007669"/>
    <property type="project" value="InterPro"/>
</dbReference>
<keyword evidence="5" id="KW-0456">Lyase</keyword>
<evidence type="ECO:0000256" key="4">
    <source>
        <dbReference type="ARBA" id="ARBA00022840"/>
    </source>
</evidence>
<dbReference type="GO" id="GO:0005829">
    <property type="term" value="C:cytosol"/>
    <property type="evidence" value="ECO:0007669"/>
    <property type="project" value="TreeGrafter"/>
</dbReference>
<proteinExistence type="inferred from homology"/>
<keyword evidence="1 6" id="KW-0547">Nucleotide-binding</keyword>
<dbReference type="NCBIfam" id="TIGR01161">
    <property type="entry name" value="purK"/>
    <property type="match status" value="1"/>
</dbReference>
<comment type="pathway">
    <text evidence="6 7">Purine metabolism; IMP biosynthesis via de novo pathway; 5-amino-1-(5-phospho-D-ribosyl)imidazole-4-carboxylate from 5-amino-1-(5-phospho-D-ribosyl)imidazole (N5-CAIR route): step 1/2.</text>
</comment>
<keyword evidence="4 6" id="KW-0067">ATP-binding</keyword>
<dbReference type="Gene3D" id="3.40.50.20">
    <property type="match status" value="1"/>
</dbReference>
<dbReference type="EC" id="6.3.4.18" evidence="6 7"/>
<feature type="binding site" evidence="6">
    <location>
        <begin position="266"/>
        <end position="267"/>
    </location>
    <ligand>
        <name>ATP</name>
        <dbReference type="ChEBI" id="CHEBI:30616"/>
    </ligand>
</feature>
<dbReference type="Pfam" id="PF17769">
    <property type="entry name" value="PurK_C"/>
    <property type="match status" value="1"/>
</dbReference>
<dbReference type="InterPro" id="IPR011761">
    <property type="entry name" value="ATP-grasp"/>
</dbReference>
<dbReference type="GO" id="GO:0005524">
    <property type="term" value="F:ATP binding"/>
    <property type="evidence" value="ECO:0007669"/>
    <property type="project" value="UniProtKB-UniRule"/>
</dbReference>
<dbReference type="InterPro" id="IPR011054">
    <property type="entry name" value="Rudment_hybrid_motif"/>
</dbReference>
<dbReference type="GO" id="GO:0006189">
    <property type="term" value="P:'de novo' IMP biosynthetic process"/>
    <property type="evidence" value="ECO:0007669"/>
    <property type="project" value="UniProtKB-UniRule"/>
</dbReference>
<protein>
    <recommendedName>
        <fullName evidence="6 7">N5-carboxyaminoimidazole ribonucleotide synthase</fullName>
        <shortName evidence="6 7">N5-CAIR synthase</shortName>
        <ecNumber evidence="6 7">6.3.4.18</ecNumber>
    </recommendedName>
    <alternativeName>
        <fullName evidence="6 7">5-(carboxyamino)imidazole ribonucleotide synthetase</fullName>
    </alternativeName>
</protein>
<dbReference type="SUPFAM" id="SSF51246">
    <property type="entry name" value="Rudiment single hybrid motif"/>
    <property type="match status" value="1"/>
</dbReference>
<dbReference type="InterPro" id="IPR016185">
    <property type="entry name" value="PreATP-grasp_dom_sf"/>
</dbReference>
<comment type="caution">
    <text evidence="9">The sequence shown here is derived from an EMBL/GenBank/DDBJ whole genome shotgun (WGS) entry which is preliminary data.</text>
</comment>
<dbReference type="SUPFAM" id="SSF56059">
    <property type="entry name" value="Glutathione synthetase ATP-binding domain-like"/>
    <property type="match status" value="1"/>
</dbReference>
<dbReference type="InterPro" id="IPR005875">
    <property type="entry name" value="PurK"/>
</dbReference>
<dbReference type="HAMAP" id="MF_01928">
    <property type="entry name" value="PurK"/>
    <property type="match status" value="1"/>
</dbReference>
<dbReference type="GO" id="GO:0004638">
    <property type="term" value="F:phosphoribosylaminoimidazole carboxylase activity"/>
    <property type="evidence" value="ECO:0007669"/>
    <property type="project" value="InterPro"/>
</dbReference>
<comment type="similarity">
    <text evidence="6 7">Belongs to the PurK/PurT family.</text>
</comment>
<evidence type="ECO:0000259" key="8">
    <source>
        <dbReference type="PROSITE" id="PS50975"/>
    </source>
</evidence>
<dbReference type="InterPro" id="IPR040686">
    <property type="entry name" value="PurK_C"/>
</dbReference>
<dbReference type="SUPFAM" id="SSF52440">
    <property type="entry name" value="PreATP-grasp domain"/>
    <property type="match status" value="1"/>
</dbReference>
<dbReference type="GO" id="GO:0034028">
    <property type="term" value="F:5-(carboxyamino)imidazole ribonucleotide synthase activity"/>
    <property type="evidence" value="ECO:0007669"/>
    <property type="project" value="UniProtKB-UniRule"/>
</dbReference>
<feature type="domain" description="ATP-grasp" evidence="8">
    <location>
        <begin position="114"/>
        <end position="296"/>
    </location>
</feature>
<comment type="catalytic activity">
    <reaction evidence="6 7">
        <text>5-amino-1-(5-phospho-beta-D-ribosyl)imidazole + hydrogencarbonate + ATP = 5-carboxyamino-1-(5-phospho-D-ribosyl)imidazole + ADP + phosphate + 2 H(+)</text>
        <dbReference type="Rhea" id="RHEA:19317"/>
        <dbReference type="ChEBI" id="CHEBI:15378"/>
        <dbReference type="ChEBI" id="CHEBI:17544"/>
        <dbReference type="ChEBI" id="CHEBI:30616"/>
        <dbReference type="ChEBI" id="CHEBI:43474"/>
        <dbReference type="ChEBI" id="CHEBI:58730"/>
        <dbReference type="ChEBI" id="CHEBI:137981"/>
        <dbReference type="ChEBI" id="CHEBI:456216"/>
        <dbReference type="EC" id="6.3.4.18"/>
    </reaction>
</comment>
<evidence type="ECO:0000256" key="2">
    <source>
        <dbReference type="ARBA" id="ARBA00022755"/>
    </source>
</evidence>
<dbReference type="RefSeq" id="WP_086487094.1">
    <property type="nucleotide sequence ID" value="NZ_MSLT01000006.1"/>
</dbReference>
<sequence>MNTTRFSYPLKKIGLIGGGQLGKMTAQAAREMGFAIYVLDPQIQCPAASIADKHIIGSLYDSVKIRELAHLSDVLTYEIEHVDIETLKQLYDQGYPIYPSPYVLEVIQDKWRQKQVLAQHHIPVPKFQAVDDLNATFLAQAKFPLVQKARRGGYDGKGVAILRSIEDKEKILPVPSMIEEFVAFKKELAIMIARDKQGNIACYPVVEMVFDDRTNICDIVAAPATISPALAEQARKIAVDAICALDGIGVFGVEMFLTQDDQILVNEIAPRPHNSGHYTIEACLTSQFEQLVRIVSDLPLGSAKLLSPAVMLNLLGEAGYQGRPVITGLVETLSIAGLSFHFYDKSITRPFRKMGHITLLADDIETALMALDNVKKTLKIQGEDMIHD</sequence>
<evidence type="ECO:0000256" key="6">
    <source>
        <dbReference type="HAMAP-Rule" id="MF_01928"/>
    </source>
</evidence>
<keyword evidence="3" id="KW-0210">Decarboxylase</keyword>
<keyword evidence="2 6" id="KW-0658">Purine biosynthesis</keyword>
<feature type="binding site" evidence="6">
    <location>
        <begin position="179"/>
        <end position="182"/>
    </location>
    <ligand>
        <name>ATP</name>
        <dbReference type="ChEBI" id="CHEBI:30616"/>
    </ligand>
</feature>
<evidence type="ECO:0000313" key="10">
    <source>
        <dbReference type="Proteomes" id="UP000194798"/>
    </source>
</evidence>
<name>A0A251XB27_9GAMM</name>
<comment type="function">
    <text evidence="6">Catalyzes the ATP-dependent conversion of 5-aminoimidazole ribonucleotide (AIR) and HCO(3)(-) to N5-carboxyaminoimidazole ribonucleotide (N5-CAIR).</text>
</comment>
<dbReference type="Pfam" id="PF02222">
    <property type="entry name" value="ATP-grasp"/>
    <property type="match status" value="1"/>
</dbReference>
<feature type="binding site" evidence="6">
    <location>
        <position position="187"/>
    </location>
    <ligand>
        <name>ATP</name>
        <dbReference type="ChEBI" id="CHEBI:30616"/>
    </ligand>
</feature>
<evidence type="ECO:0000256" key="3">
    <source>
        <dbReference type="ARBA" id="ARBA00022793"/>
    </source>
</evidence>
<comment type="subunit">
    <text evidence="6 7">Homodimer.</text>
</comment>
<reference evidence="9 10" key="1">
    <citation type="submission" date="2016-12" db="EMBL/GenBank/DDBJ databases">
        <title>Thioflexothrix psekupsii D3 genome sequencing and assembly.</title>
        <authorList>
            <person name="Fomenkov A."/>
            <person name="Vincze T."/>
            <person name="Grabovich M."/>
            <person name="Anton B.P."/>
            <person name="Dubinina G."/>
            <person name="Orlova M."/>
            <person name="Belousova E."/>
            <person name="Roberts R.J."/>
        </authorList>
    </citation>
    <scope>NUCLEOTIDE SEQUENCE [LARGE SCALE GENOMIC DNA]</scope>
    <source>
        <strain evidence="9">D3</strain>
    </source>
</reference>
<evidence type="ECO:0000313" key="9">
    <source>
        <dbReference type="EMBL" id="OUD15498.1"/>
    </source>
</evidence>
<feature type="binding site" evidence="6">
    <location>
        <position position="148"/>
    </location>
    <ligand>
        <name>ATP</name>
        <dbReference type="ChEBI" id="CHEBI:30616"/>
    </ligand>
</feature>
<dbReference type="PANTHER" id="PTHR11609">
    <property type="entry name" value="PURINE BIOSYNTHESIS PROTEIN 6/7, PUR6/7"/>
    <property type="match status" value="1"/>
</dbReference>
<comment type="caution">
    <text evidence="6">Lacks conserved residue(s) required for the propagation of feature annotation.</text>
</comment>
<keyword evidence="10" id="KW-1185">Reference proteome</keyword>